<dbReference type="EMBL" id="JAOQAV010000011">
    <property type="protein sequence ID" value="KAJ4190286.1"/>
    <property type="molecule type" value="Genomic_DNA"/>
</dbReference>
<name>A0A9W8RBE2_9HYPO</name>
<organism evidence="1 2">
    <name type="scientific">Fusarium falciforme</name>
    <dbReference type="NCBI Taxonomy" id="195108"/>
    <lineage>
        <taxon>Eukaryota</taxon>
        <taxon>Fungi</taxon>
        <taxon>Dikarya</taxon>
        <taxon>Ascomycota</taxon>
        <taxon>Pezizomycotina</taxon>
        <taxon>Sordariomycetes</taxon>
        <taxon>Hypocreomycetidae</taxon>
        <taxon>Hypocreales</taxon>
        <taxon>Nectriaceae</taxon>
        <taxon>Fusarium</taxon>
        <taxon>Fusarium solani species complex</taxon>
    </lineage>
</organism>
<reference evidence="1" key="1">
    <citation type="submission" date="2022-09" db="EMBL/GenBank/DDBJ databases">
        <title>Fusarium specimens isolated from Avocado Roots.</title>
        <authorList>
            <person name="Stajich J."/>
            <person name="Roper C."/>
            <person name="Heimlech-Rivalta G."/>
        </authorList>
    </citation>
    <scope>NUCLEOTIDE SEQUENCE</scope>
    <source>
        <strain evidence="1">A02</strain>
    </source>
</reference>
<sequence>MSGDVAMQDATPEREQQRVVDIVNNDADVEESRPPNTLILKASDLTRDEKMRLADLFELFMTAHKPLRKQSGETPSYQDFLGEIFASWSSDHKENNPPEIASPRLEDTSVQAGVLRCDSPSGWYLGKGCLPGGPRLAGAPVFLDFVLIPYSDVLMNGLWVDDWCDDIWGGVNSQDGGDRWGFLFRDENGEPCSEYSVKLTDEFDDAVDLQVSVMQKYDQDKRERVTMYNRELVVNAARRRICKWAIDGTETTARVDEDDRVSKDEIDDKPILAFGCVREWFEDAEELYTRFKAASS</sequence>
<proteinExistence type="predicted"/>
<protein>
    <submittedName>
        <fullName evidence="1">Uncharacterized protein</fullName>
    </submittedName>
</protein>
<dbReference type="AlphaFoldDB" id="A0A9W8RBE2"/>
<keyword evidence="2" id="KW-1185">Reference proteome</keyword>
<evidence type="ECO:0000313" key="2">
    <source>
        <dbReference type="Proteomes" id="UP001152087"/>
    </source>
</evidence>
<accession>A0A9W8RBE2</accession>
<dbReference type="Proteomes" id="UP001152087">
    <property type="component" value="Unassembled WGS sequence"/>
</dbReference>
<evidence type="ECO:0000313" key="1">
    <source>
        <dbReference type="EMBL" id="KAJ4190286.1"/>
    </source>
</evidence>
<comment type="caution">
    <text evidence="1">The sequence shown here is derived from an EMBL/GenBank/DDBJ whole genome shotgun (WGS) entry which is preliminary data.</text>
</comment>
<gene>
    <name evidence="1" type="ORF">NW755_005428</name>
</gene>